<keyword evidence="3" id="KW-1185">Reference proteome</keyword>
<name>A0A316ETS1_9BURK</name>
<keyword evidence="1" id="KW-0812">Transmembrane</keyword>
<comment type="caution">
    <text evidence="2">The sequence shown here is derived from an EMBL/GenBank/DDBJ whole genome shotgun (WGS) entry which is preliminary data.</text>
</comment>
<accession>A0A316ETS1</accession>
<evidence type="ECO:0000256" key="1">
    <source>
        <dbReference type="SAM" id="Phobius"/>
    </source>
</evidence>
<dbReference type="Proteomes" id="UP000245754">
    <property type="component" value="Unassembled WGS sequence"/>
</dbReference>
<dbReference type="RefSeq" id="WP_109583470.1">
    <property type="nucleotide sequence ID" value="NZ_QGGT01000002.1"/>
</dbReference>
<dbReference type="AlphaFoldDB" id="A0A316ETS1"/>
<gene>
    <name evidence="2" type="ORF">C7419_102684</name>
</gene>
<evidence type="ECO:0000313" key="2">
    <source>
        <dbReference type="EMBL" id="PWK35406.1"/>
    </source>
</evidence>
<feature type="transmembrane region" description="Helical" evidence="1">
    <location>
        <begin position="35"/>
        <end position="56"/>
    </location>
</feature>
<organism evidence="2 3">
    <name type="scientific">Cupriavidus plantarum</name>
    <dbReference type="NCBI Taxonomy" id="942865"/>
    <lineage>
        <taxon>Bacteria</taxon>
        <taxon>Pseudomonadati</taxon>
        <taxon>Pseudomonadota</taxon>
        <taxon>Betaproteobacteria</taxon>
        <taxon>Burkholderiales</taxon>
        <taxon>Burkholderiaceae</taxon>
        <taxon>Cupriavidus</taxon>
    </lineage>
</organism>
<dbReference type="EMBL" id="QGGT01000002">
    <property type="protein sequence ID" value="PWK35406.1"/>
    <property type="molecule type" value="Genomic_DNA"/>
</dbReference>
<keyword evidence="1" id="KW-1133">Transmembrane helix</keyword>
<reference evidence="2 3" key="1">
    <citation type="submission" date="2018-05" db="EMBL/GenBank/DDBJ databases">
        <title>Genomic Encyclopedia of Type Strains, Phase IV (KMG-V): Genome sequencing to study the core and pangenomes of soil and plant-associated prokaryotes.</title>
        <authorList>
            <person name="Whitman W."/>
        </authorList>
    </citation>
    <scope>NUCLEOTIDE SEQUENCE [LARGE SCALE GENOMIC DNA]</scope>
    <source>
        <strain evidence="2 3">SLV-132</strain>
    </source>
</reference>
<evidence type="ECO:0000313" key="3">
    <source>
        <dbReference type="Proteomes" id="UP000245754"/>
    </source>
</evidence>
<keyword evidence="1" id="KW-0472">Membrane</keyword>
<protein>
    <recommendedName>
        <fullName evidence="4">Lipopolysaccharide N-acetylglucosaminyl transferase</fullName>
    </recommendedName>
</protein>
<sequence length="333" mass="36921">MFKFAIGGTAAQIAALALLFRSVLGGTEADLGLLLSFLGLQAIAALLLGFALYLLLPRRFRVPFGWTYTYLTLFCFFVPLGGVLVCLGSLLFAKLFPGKYDATGIASVTLPEFVTHLIQRVTHGGGARLRAQLGNTRAPLPERMTALVAMQSMPARTSSPVLRELLADSTDDIRLLAYGMLDGAEKQLTQQILAELPRLEQAESAQARGEINKRLADLYWELIYQNLVQGDVYRYTASQVERYASAALVTQPDNASLWFMRGRLALTRNAPAESREYLQRAESLGFPRDRVLPLLAEAAYLERDYAAVRQLMTAFDSPSPLPLVRPLLRYWQS</sequence>
<proteinExistence type="predicted"/>
<feature type="transmembrane region" description="Helical" evidence="1">
    <location>
        <begin position="68"/>
        <end position="93"/>
    </location>
</feature>
<evidence type="ECO:0008006" key="4">
    <source>
        <dbReference type="Google" id="ProtNLM"/>
    </source>
</evidence>